<organism evidence="1 2">
    <name type="scientific">Flavobacterium rhizosphaerae</name>
    <dbReference type="NCBI Taxonomy" id="3163298"/>
    <lineage>
        <taxon>Bacteria</taxon>
        <taxon>Pseudomonadati</taxon>
        <taxon>Bacteroidota</taxon>
        <taxon>Flavobacteriia</taxon>
        <taxon>Flavobacteriales</taxon>
        <taxon>Flavobacteriaceae</taxon>
        <taxon>Flavobacterium</taxon>
    </lineage>
</organism>
<dbReference type="InterPro" id="IPR009218">
    <property type="entry name" value="HD_phosphohydro"/>
</dbReference>
<evidence type="ECO:0008006" key="3">
    <source>
        <dbReference type="Google" id="ProtNLM"/>
    </source>
</evidence>
<gene>
    <name evidence="1" type="ORF">ABS766_05600</name>
</gene>
<dbReference type="Proteomes" id="UP001629156">
    <property type="component" value="Unassembled WGS sequence"/>
</dbReference>
<dbReference type="RefSeq" id="WP_408084142.1">
    <property type="nucleotide sequence ID" value="NZ_JBELPZ010000004.1"/>
</dbReference>
<dbReference type="PIRSF" id="PIRSF035170">
    <property type="entry name" value="HD_phosphohydro"/>
    <property type="match status" value="1"/>
</dbReference>
<dbReference type="PANTHER" id="PTHR21174">
    <property type="match status" value="1"/>
</dbReference>
<accession>A0ABW8YUZ2</accession>
<dbReference type="SUPFAM" id="SSF109604">
    <property type="entry name" value="HD-domain/PDEase-like"/>
    <property type="match status" value="1"/>
</dbReference>
<evidence type="ECO:0000313" key="1">
    <source>
        <dbReference type="EMBL" id="MFL9843889.1"/>
    </source>
</evidence>
<reference evidence="1 2" key="1">
    <citation type="submission" date="2024-06" db="EMBL/GenBank/DDBJ databases">
        <authorList>
            <person name="Kaempfer P."/>
            <person name="Viver T."/>
        </authorList>
    </citation>
    <scope>NUCLEOTIDE SEQUENCE [LARGE SCALE GENOMIC DNA]</scope>
    <source>
        <strain evidence="1 2">ST-119</strain>
    </source>
</reference>
<dbReference type="PANTHER" id="PTHR21174:SF0">
    <property type="entry name" value="HD PHOSPHOHYDROLASE FAMILY PROTEIN-RELATED"/>
    <property type="match status" value="1"/>
</dbReference>
<comment type="caution">
    <text evidence="1">The sequence shown here is derived from an EMBL/GenBank/DDBJ whole genome shotgun (WGS) entry which is preliminary data.</text>
</comment>
<name>A0ABW8YUZ2_9FLAO</name>
<sequence length="207" mass="24212">MKSTMLKNDFITACSKYSSDTNSFTLWEDITVKYHGKKRYYHTLNHLEHMYSELCACKGAIQDWPAVIFALVYHDIIYKATAKDNEEQSAEYARKVLSKIGYPNDKINLCEEIILATKSHTISRNNSINIFTDADLAILGSSWEKYESYFKNVRKEYAVYPDILYKPGRKKVLQHFLDMENIFKTAFFRDKYETPARNNIKAELNLL</sequence>
<keyword evidence="2" id="KW-1185">Reference proteome</keyword>
<protein>
    <recommendedName>
        <fullName evidence="3">Metal-dependent HD superfamily phosphohydrolase</fullName>
    </recommendedName>
</protein>
<proteinExistence type="predicted"/>
<dbReference type="Gene3D" id="1.10.3210.10">
    <property type="entry name" value="Hypothetical protein af1432"/>
    <property type="match status" value="1"/>
</dbReference>
<evidence type="ECO:0000313" key="2">
    <source>
        <dbReference type="Proteomes" id="UP001629156"/>
    </source>
</evidence>
<dbReference type="EMBL" id="JBELPZ010000004">
    <property type="protein sequence ID" value="MFL9843889.1"/>
    <property type="molecule type" value="Genomic_DNA"/>
</dbReference>